<feature type="compositionally biased region" description="Low complexity" evidence="1">
    <location>
        <begin position="43"/>
        <end position="53"/>
    </location>
</feature>
<organism evidence="3 4">
    <name type="scientific">Lasiosphaeria ovina</name>
    <dbReference type="NCBI Taxonomy" id="92902"/>
    <lineage>
        <taxon>Eukaryota</taxon>
        <taxon>Fungi</taxon>
        <taxon>Dikarya</taxon>
        <taxon>Ascomycota</taxon>
        <taxon>Pezizomycotina</taxon>
        <taxon>Sordariomycetes</taxon>
        <taxon>Sordariomycetidae</taxon>
        <taxon>Sordariales</taxon>
        <taxon>Lasiosphaeriaceae</taxon>
        <taxon>Lasiosphaeria</taxon>
    </lineage>
</organism>
<accession>A0AAE0N5F2</accession>
<feature type="signal peptide" evidence="2">
    <location>
        <begin position="1"/>
        <end position="18"/>
    </location>
</feature>
<evidence type="ECO:0008006" key="5">
    <source>
        <dbReference type="Google" id="ProtNLM"/>
    </source>
</evidence>
<evidence type="ECO:0000313" key="4">
    <source>
        <dbReference type="Proteomes" id="UP001287356"/>
    </source>
</evidence>
<feature type="region of interest" description="Disordered" evidence="1">
    <location>
        <begin position="43"/>
        <end position="108"/>
    </location>
</feature>
<protein>
    <recommendedName>
        <fullName evidence="5">Secreted protein</fullName>
    </recommendedName>
</protein>
<feature type="chain" id="PRO_5042178575" description="Secreted protein" evidence="2">
    <location>
        <begin position="19"/>
        <end position="108"/>
    </location>
</feature>
<dbReference type="AlphaFoldDB" id="A0AAE0N5F2"/>
<dbReference type="EMBL" id="JAULSN010000005">
    <property type="protein sequence ID" value="KAK3371472.1"/>
    <property type="molecule type" value="Genomic_DNA"/>
</dbReference>
<name>A0AAE0N5F2_9PEZI</name>
<reference evidence="3" key="2">
    <citation type="submission" date="2023-06" db="EMBL/GenBank/DDBJ databases">
        <authorList>
            <consortium name="Lawrence Berkeley National Laboratory"/>
            <person name="Haridas S."/>
            <person name="Hensen N."/>
            <person name="Bonometti L."/>
            <person name="Westerberg I."/>
            <person name="Brannstrom I.O."/>
            <person name="Guillou S."/>
            <person name="Cros-Aarteil S."/>
            <person name="Calhoun S."/>
            <person name="Kuo A."/>
            <person name="Mondo S."/>
            <person name="Pangilinan J."/>
            <person name="Riley R."/>
            <person name="Labutti K."/>
            <person name="Andreopoulos B."/>
            <person name="Lipzen A."/>
            <person name="Chen C."/>
            <person name="Yanf M."/>
            <person name="Daum C."/>
            <person name="Ng V."/>
            <person name="Clum A."/>
            <person name="Steindorff A."/>
            <person name="Ohm R."/>
            <person name="Martin F."/>
            <person name="Silar P."/>
            <person name="Natvig D."/>
            <person name="Lalanne C."/>
            <person name="Gautier V."/>
            <person name="Ament-Velasquez S.L."/>
            <person name="Kruys A."/>
            <person name="Hutchinson M.I."/>
            <person name="Powell A.J."/>
            <person name="Barry K."/>
            <person name="Miller A.N."/>
            <person name="Grigoriev I.V."/>
            <person name="Debuchy R."/>
            <person name="Gladieux P."/>
            <person name="Thoren M.H."/>
            <person name="Johannesson H."/>
        </authorList>
    </citation>
    <scope>NUCLEOTIDE SEQUENCE</scope>
    <source>
        <strain evidence="3">CBS 958.72</strain>
    </source>
</reference>
<keyword evidence="4" id="KW-1185">Reference proteome</keyword>
<reference evidence="3" key="1">
    <citation type="journal article" date="2023" name="Mol. Phylogenet. Evol.">
        <title>Genome-scale phylogeny and comparative genomics of the fungal order Sordariales.</title>
        <authorList>
            <person name="Hensen N."/>
            <person name="Bonometti L."/>
            <person name="Westerberg I."/>
            <person name="Brannstrom I.O."/>
            <person name="Guillou S."/>
            <person name="Cros-Aarteil S."/>
            <person name="Calhoun S."/>
            <person name="Haridas S."/>
            <person name="Kuo A."/>
            <person name="Mondo S."/>
            <person name="Pangilinan J."/>
            <person name="Riley R."/>
            <person name="LaButti K."/>
            <person name="Andreopoulos B."/>
            <person name="Lipzen A."/>
            <person name="Chen C."/>
            <person name="Yan M."/>
            <person name="Daum C."/>
            <person name="Ng V."/>
            <person name="Clum A."/>
            <person name="Steindorff A."/>
            <person name="Ohm R.A."/>
            <person name="Martin F."/>
            <person name="Silar P."/>
            <person name="Natvig D.O."/>
            <person name="Lalanne C."/>
            <person name="Gautier V."/>
            <person name="Ament-Velasquez S.L."/>
            <person name="Kruys A."/>
            <person name="Hutchinson M.I."/>
            <person name="Powell A.J."/>
            <person name="Barry K."/>
            <person name="Miller A.N."/>
            <person name="Grigoriev I.V."/>
            <person name="Debuchy R."/>
            <person name="Gladieux P."/>
            <person name="Hiltunen Thoren M."/>
            <person name="Johannesson H."/>
        </authorList>
    </citation>
    <scope>NUCLEOTIDE SEQUENCE</scope>
    <source>
        <strain evidence="3">CBS 958.72</strain>
    </source>
</reference>
<feature type="compositionally biased region" description="Basic residues" evidence="1">
    <location>
        <begin position="85"/>
        <end position="98"/>
    </location>
</feature>
<evidence type="ECO:0000256" key="1">
    <source>
        <dbReference type="SAM" id="MobiDB-lite"/>
    </source>
</evidence>
<sequence>MWFIASTFLSFTWMRVAAKLHSPTGRVPSSPVIAFSGLGRTAKASTAKSSRSSQAHPASPVSVQTAGGGGGGDGPAPTPRPPGSARKRNRAGSRKANRSRGNSLRDLS</sequence>
<comment type="caution">
    <text evidence="3">The sequence shown here is derived from an EMBL/GenBank/DDBJ whole genome shotgun (WGS) entry which is preliminary data.</text>
</comment>
<evidence type="ECO:0000313" key="3">
    <source>
        <dbReference type="EMBL" id="KAK3371472.1"/>
    </source>
</evidence>
<gene>
    <name evidence="3" type="ORF">B0T24DRAFT_321421</name>
</gene>
<evidence type="ECO:0000256" key="2">
    <source>
        <dbReference type="SAM" id="SignalP"/>
    </source>
</evidence>
<proteinExistence type="predicted"/>
<dbReference type="Proteomes" id="UP001287356">
    <property type="component" value="Unassembled WGS sequence"/>
</dbReference>
<keyword evidence="2" id="KW-0732">Signal</keyword>